<dbReference type="SUPFAM" id="SSF52507">
    <property type="entry name" value="Homo-oligomeric flavin-containing Cys decarboxylases, HFCD"/>
    <property type="match status" value="1"/>
</dbReference>
<dbReference type="Gene3D" id="3.40.50.1950">
    <property type="entry name" value="Flavin prenyltransferase-like"/>
    <property type="match status" value="1"/>
</dbReference>
<feature type="domain" description="Flavoprotein" evidence="1">
    <location>
        <begin position="7"/>
        <end position="179"/>
    </location>
</feature>
<dbReference type="RefSeq" id="WP_025746668.1">
    <property type="nucleotide sequence ID" value="NZ_FOXR01000001.1"/>
</dbReference>
<dbReference type="InterPro" id="IPR003382">
    <property type="entry name" value="Flavoprotein"/>
</dbReference>
<dbReference type="InterPro" id="IPR036551">
    <property type="entry name" value="Flavin_trans-like"/>
</dbReference>
<dbReference type="NCBIfam" id="TIGR02852">
    <property type="entry name" value="spore_dpaB"/>
    <property type="match status" value="1"/>
</dbReference>
<organism evidence="2 3">
    <name type="scientific">Caldicoprobacter faecalis</name>
    <dbReference type="NCBI Taxonomy" id="937334"/>
    <lineage>
        <taxon>Bacteria</taxon>
        <taxon>Bacillati</taxon>
        <taxon>Bacillota</taxon>
        <taxon>Clostridia</taxon>
        <taxon>Caldicoprobacterales</taxon>
        <taxon>Caldicoprobacteraceae</taxon>
        <taxon>Caldicoprobacter</taxon>
    </lineage>
</organism>
<dbReference type="STRING" id="937334.SAMN05444406_101116"/>
<accession>A0A1I5RTU2</accession>
<dbReference type="NCBIfam" id="NF006161">
    <property type="entry name" value="PRK08305.1"/>
    <property type="match status" value="1"/>
</dbReference>
<gene>
    <name evidence="2" type="ORF">SAMN05444406_101116</name>
</gene>
<proteinExistence type="predicted"/>
<dbReference type="PIRSF" id="PIRSF001390">
    <property type="entry name" value="Dipicolinate_synth_subunit_B"/>
    <property type="match status" value="1"/>
</dbReference>
<dbReference type="GO" id="GO:0003824">
    <property type="term" value="F:catalytic activity"/>
    <property type="evidence" value="ECO:0007669"/>
    <property type="project" value="InterPro"/>
</dbReference>
<sequence length="196" mass="21362">MRLKGLKIGFCITGSFCTFDKVLIQLQRMVDEGAEVFPIFSYAVASTDTRFTTAADFREKVESITGRKVIADIAGAEPIGPKKLLDVVVIAPCTGNTLAKLANGITDTPVIMAAKAHLRNQRPVVIAISTNDALGNNAKNLGQIMNVKNIYLVPFYQDDPVNKPNSLIADMDKIIDTVLFALEGKQIQPVLIEKKE</sequence>
<dbReference type="Pfam" id="PF02441">
    <property type="entry name" value="Flavoprotein"/>
    <property type="match status" value="1"/>
</dbReference>
<dbReference type="Proteomes" id="UP000198577">
    <property type="component" value="Unassembled WGS sequence"/>
</dbReference>
<evidence type="ECO:0000313" key="2">
    <source>
        <dbReference type="EMBL" id="SFP61942.1"/>
    </source>
</evidence>
<dbReference type="InterPro" id="IPR014214">
    <property type="entry name" value="Dipicolinic_acid_synth_B"/>
</dbReference>
<dbReference type="EMBL" id="FOXR01000001">
    <property type="protein sequence ID" value="SFP61942.1"/>
    <property type="molecule type" value="Genomic_DNA"/>
</dbReference>
<protein>
    <submittedName>
        <fullName evidence="2">Dipicolinate synthase subunit B</fullName>
    </submittedName>
</protein>
<dbReference type="OrthoDB" id="9792688at2"/>
<name>A0A1I5RTU2_9FIRM</name>
<evidence type="ECO:0000313" key="3">
    <source>
        <dbReference type="Proteomes" id="UP000198577"/>
    </source>
</evidence>
<keyword evidence="3" id="KW-1185">Reference proteome</keyword>
<evidence type="ECO:0000259" key="1">
    <source>
        <dbReference type="Pfam" id="PF02441"/>
    </source>
</evidence>
<dbReference type="AlphaFoldDB" id="A0A1I5RTU2"/>
<reference evidence="2 3" key="1">
    <citation type="submission" date="2016-10" db="EMBL/GenBank/DDBJ databases">
        <authorList>
            <person name="de Groot N.N."/>
        </authorList>
    </citation>
    <scope>NUCLEOTIDE SEQUENCE [LARGE SCALE GENOMIC DNA]</scope>
    <source>
        <strain evidence="2 3">DSM 20678</strain>
    </source>
</reference>